<dbReference type="AlphaFoldDB" id="A0A4R7UYW6"/>
<keyword evidence="2" id="KW-1185">Reference proteome</keyword>
<name>A0A4R7UYW6_9PSEU</name>
<evidence type="ECO:0000313" key="1">
    <source>
        <dbReference type="EMBL" id="TDV41312.1"/>
    </source>
</evidence>
<protein>
    <submittedName>
        <fullName evidence="1">Uncharacterized protein</fullName>
    </submittedName>
</protein>
<gene>
    <name evidence="1" type="ORF">CLV71_1202</name>
</gene>
<comment type="caution">
    <text evidence="1">The sequence shown here is derived from an EMBL/GenBank/DDBJ whole genome shotgun (WGS) entry which is preliminary data.</text>
</comment>
<sequence length="44" mass="4845">MVFDVQLLDGPEGEALAQQQARVLREVTEWLAQNSSASGRTTNQ</sequence>
<dbReference type="EMBL" id="SOCP01000020">
    <property type="protein sequence ID" value="TDV41312.1"/>
    <property type="molecule type" value="Genomic_DNA"/>
</dbReference>
<organism evidence="1 2">
    <name type="scientific">Actinophytocola oryzae</name>
    <dbReference type="NCBI Taxonomy" id="502181"/>
    <lineage>
        <taxon>Bacteria</taxon>
        <taxon>Bacillati</taxon>
        <taxon>Actinomycetota</taxon>
        <taxon>Actinomycetes</taxon>
        <taxon>Pseudonocardiales</taxon>
        <taxon>Pseudonocardiaceae</taxon>
    </lineage>
</organism>
<evidence type="ECO:0000313" key="2">
    <source>
        <dbReference type="Proteomes" id="UP000294927"/>
    </source>
</evidence>
<reference evidence="1 2" key="1">
    <citation type="submission" date="2019-03" db="EMBL/GenBank/DDBJ databases">
        <title>Genomic Encyclopedia of Archaeal and Bacterial Type Strains, Phase II (KMG-II): from individual species to whole genera.</title>
        <authorList>
            <person name="Goeker M."/>
        </authorList>
    </citation>
    <scope>NUCLEOTIDE SEQUENCE [LARGE SCALE GENOMIC DNA]</scope>
    <source>
        <strain evidence="1 2">DSM 45499</strain>
    </source>
</reference>
<accession>A0A4R7UYW6</accession>
<dbReference type="Proteomes" id="UP000294927">
    <property type="component" value="Unassembled WGS sequence"/>
</dbReference>
<proteinExistence type="predicted"/>